<accession>F8FBT0</accession>
<dbReference type="AlphaFoldDB" id="F8FBT0"/>
<name>F8FBT0_PAEMK</name>
<proteinExistence type="predicted"/>
<evidence type="ECO:0000313" key="2">
    <source>
        <dbReference type="Proteomes" id="UP000006620"/>
    </source>
</evidence>
<dbReference type="EMBL" id="CP002869">
    <property type="protein sequence ID" value="AEI43131.1"/>
    <property type="molecule type" value="Genomic_DNA"/>
</dbReference>
<protein>
    <submittedName>
        <fullName evidence="1">Uncharacterized protein</fullName>
    </submittedName>
</protein>
<sequence>MIRDKMNFKKISTMMTHWSSLGVISKTGSAIRRANLGAYISNPAPTKAWAIPSRASPDLAAR</sequence>
<gene>
    <name evidence="1" type="ordered locus">KNP414_04601</name>
</gene>
<organism evidence="1 2">
    <name type="scientific">Paenibacillus mucilaginosus (strain KNP414)</name>
    <dbReference type="NCBI Taxonomy" id="1036673"/>
    <lineage>
        <taxon>Bacteria</taxon>
        <taxon>Bacillati</taxon>
        <taxon>Bacillota</taxon>
        <taxon>Bacilli</taxon>
        <taxon>Bacillales</taxon>
        <taxon>Paenibacillaceae</taxon>
        <taxon>Paenibacillus</taxon>
    </lineage>
</organism>
<dbReference type="HOGENOM" id="CLU_2899875_0_0_9"/>
<dbReference type="Proteomes" id="UP000006620">
    <property type="component" value="Chromosome"/>
</dbReference>
<evidence type="ECO:0000313" key="1">
    <source>
        <dbReference type="EMBL" id="AEI43131.1"/>
    </source>
</evidence>
<reference evidence="1 2" key="2">
    <citation type="journal article" date="2013" name="Genome Announc.">
        <title>Genome Sequence of Growth-Improving Paenibacillus mucilaginosus Strain KNP414.</title>
        <authorList>
            <person name="Lu J.J."/>
            <person name="Wang J.F."/>
            <person name="Hu X.F."/>
        </authorList>
    </citation>
    <scope>NUCLEOTIDE SEQUENCE [LARGE SCALE GENOMIC DNA]</scope>
    <source>
        <strain evidence="1 2">KNP414</strain>
    </source>
</reference>
<reference evidence="2" key="1">
    <citation type="submission" date="2011-06" db="EMBL/GenBank/DDBJ databases">
        <title>Complete genome sequence of Paenibacillus mucilaginosus KNP414.</title>
        <authorList>
            <person name="Wang J."/>
            <person name="Hu S."/>
            <person name="Hu X."/>
            <person name="Zhang B."/>
            <person name="Dong D."/>
            <person name="Zhang S."/>
            <person name="Zhao K."/>
            <person name="Wu D."/>
        </authorList>
    </citation>
    <scope>NUCLEOTIDE SEQUENCE [LARGE SCALE GENOMIC DNA]</scope>
    <source>
        <strain evidence="2">KNP414</strain>
    </source>
</reference>
<dbReference type="KEGG" id="pms:KNP414_04601"/>